<comment type="caution">
    <text evidence="2">The sequence shown here is derived from an EMBL/GenBank/DDBJ whole genome shotgun (WGS) entry which is preliminary data.</text>
</comment>
<evidence type="ECO:0000313" key="3">
    <source>
        <dbReference type="Proteomes" id="UP001645038"/>
    </source>
</evidence>
<evidence type="ECO:0000313" key="2">
    <source>
        <dbReference type="EMBL" id="MBE0465573.1"/>
    </source>
</evidence>
<feature type="region of interest" description="Disordered" evidence="1">
    <location>
        <begin position="1"/>
        <end position="40"/>
    </location>
</feature>
<evidence type="ECO:0000256" key="1">
    <source>
        <dbReference type="SAM" id="MobiDB-lite"/>
    </source>
</evidence>
<proteinExistence type="predicted"/>
<sequence>MKQTVQDYQARLAQQAQQQRKAQQQAELARQREARHKQAEPIVNEFTALCRKRSLGMAGYRDSSSDWKDTPQPLREQVDSYNAMPEAAQRRVLADMKDDPAKVKGIADLLQQRTLVRNRDHGFGL</sequence>
<dbReference type="Proteomes" id="UP001645038">
    <property type="component" value="Unassembled WGS sequence"/>
</dbReference>
<dbReference type="EMBL" id="RRZB01000159">
    <property type="protein sequence ID" value="MBE0465573.1"/>
    <property type="molecule type" value="Genomic_DNA"/>
</dbReference>
<accession>A0ABR9G3U2</accession>
<organism evidence="2 3">
    <name type="scientific">Halomonas colorata</name>
    <dbReference type="NCBI Taxonomy" id="2742615"/>
    <lineage>
        <taxon>Bacteria</taxon>
        <taxon>Pseudomonadati</taxon>
        <taxon>Pseudomonadota</taxon>
        <taxon>Gammaproteobacteria</taxon>
        <taxon>Oceanospirillales</taxon>
        <taxon>Halomonadaceae</taxon>
        <taxon>Halomonas</taxon>
    </lineage>
</organism>
<feature type="compositionally biased region" description="Low complexity" evidence="1">
    <location>
        <begin position="9"/>
        <end position="28"/>
    </location>
</feature>
<dbReference type="RefSeq" id="WP_192539978.1">
    <property type="nucleotide sequence ID" value="NZ_RRZB01000159.1"/>
</dbReference>
<name>A0ABR9G3U2_9GAMM</name>
<gene>
    <name evidence="2" type="ORF">EI547_19365</name>
</gene>
<feature type="compositionally biased region" description="Basic and acidic residues" evidence="1">
    <location>
        <begin position="29"/>
        <end position="39"/>
    </location>
</feature>
<protein>
    <submittedName>
        <fullName evidence="2">Uncharacterized protein</fullName>
    </submittedName>
</protein>
<reference evidence="2 3" key="1">
    <citation type="submission" date="2020-07" db="EMBL/GenBank/DDBJ databases">
        <title>Halophilic bacteria isolated from french cheeses.</title>
        <authorList>
            <person name="Kothe C.I."/>
            <person name="Farah-Kraiem B."/>
            <person name="Renault P."/>
            <person name="Dridi B."/>
        </authorList>
    </citation>
    <scope>NUCLEOTIDE SEQUENCE [LARGE SCALE GENOMIC DNA]</scope>
    <source>
        <strain evidence="2 3">FME20</strain>
    </source>
</reference>
<keyword evidence="3" id="KW-1185">Reference proteome</keyword>